<dbReference type="OrthoDB" id="75169at2759"/>
<dbReference type="Proteomes" id="UP000054342">
    <property type="component" value="Unassembled WGS sequence"/>
</dbReference>
<keyword evidence="4" id="KW-1185">Reference proteome</keyword>
<dbReference type="SUPFAM" id="SSF54506">
    <property type="entry name" value="Diaminopimelate epimerase-like"/>
    <property type="match status" value="1"/>
</dbReference>
<dbReference type="RefSeq" id="XP_013313554.1">
    <property type="nucleotide sequence ID" value="XM_013458100.1"/>
</dbReference>
<evidence type="ECO:0000313" key="4">
    <source>
        <dbReference type="Proteomes" id="UP000054342"/>
    </source>
</evidence>
<dbReference type="HOGENOM" id="CLU_048756_0_2_1"/>
<dbReference type="Gene3D" id="3.10.310.10">
    <property type="entry name" value="Diaminopimelate Epimerase, Chain A, domain 1"/>
    <property type="match status" value="2"/>
</dbReference>
<sequence>MAPADRDVQLVNVFTFEGQGGNLVPIVLDAKGLTDREMRDVAMRHQRESAFARVADEGSGADFDLKFFVPEHEMEMCGHATVGTAWVMHNLGFRDKSGLKFNTKFGMVRTRRVEKDGQMQLFVSQPKGTVDNISDETLIEETLSVLGIRSAQLACRNLQNAWTSRVKTVIPIIDVGTLNNLQPDFARLKNVCEKLGSTGLYPYAIVQGENAPLKVEARQFPKASGYPEDAATGIAAAGLSYALVANGVLHVGQEALVYQGRAMGFLSQIVVQLEQDGCWVGGTCALETLPSSIL</sequence>
<dbReference type="Pfam" id="PF02567">
    <property type="entry name" value="PhzC-PhzF"/>
    <property type="match status" value="1"/>
</dbReference>
<gene>
    <name evidence="3" type="ORF">PV05_08577</name>
</gene>
<dbReference type="GO" id="GO:0005737">
    <property type="term" value="C:cytoplasm"/>
    <property type="evidence" value="ECO:0007669"/>
    <property type="project" value="TreeGrafter"/>
</dbReference>
<dbReference type="GO" id="GO:0016853">
    <property type="term" value="F:isomerase activity"/>
    <property type="evidence" value="ECO:0007669"/>
    <property type="project" value="UniProtKB-KW"/>
</dbReference>
<evidence type="ECO:0008006" key="5">
    <source>
        <dbReference type="Google" id="ProtNLM"/>
    </source>
</evidence>
<evidence type="ECO:0000256" key="2">
    <source>
        <dbReference type="PIRSR" id="PIRSR016184-1"/>
    </source>
</evidence>
<reference evidence="3 4" key="1">
    <citation type="submission" date="2015-01" db="EMBL/GenBank/DDBJ databases">
        <title>The Genome Sequence of Exophiala xenobiotica CBS118157.</title>
        <authorList>
            <consortium name="The Broad Institute Genomics Platform"/>
            <person name="Cuomo C."/>
            <person name="de Hoog S."/>
            <person name="Gorbushina A."/>
            <person name="Stielow B."/>
            <person name="Teixiera M."/>
            <person name="Abouelleil A."/>
            <person name="Chapman S.B."/>
            <person name="Priest M."/>
            <person name="Young S.K."/>
            <person name="Wortman J."/>
            <person name="Nusbaum C."/>
            <person name="Birren B."/>
        </authorList>
    </citation>
    <scope>NUCLEOTIDE SEQUENCE [LARGE SCALE GENOMIC DNA]</scope>
    <source>
        <strain evidence="3 4">CBS 118157</strain>
    </source>
</reference>
<evidence type="ECO:0000256" key="1">
    <source>
        <dbReference type="ARBA" id="ARBA00023235"/>
    </source>
</evidence>
<dbReference type="PANTHER" id="PTHR13774">
    <property type="entry name" value="PHENAZINE BIOSYNTHESIS PROTEIN"/>
    <property type="match status" value="1"/>
</dbReference>
<dbReference type="EMBL" id="KN847321">
    <property type="protein sequence ID" value="KIW52970.1"/>
    <property type="molecule type" value="Genomic_DNA"/>
</dbReference>
<name>A0A0D2EE96_9EURO</name>
<dbReference type="GeneID" id="25330485"/>
<keyword evidence="1" id="KW-0413">Isomerase</keyword>
<evidence type="ECO:0000313" key="3">
    <source>
        <dbReference type="EMBL" id="KIW52970.1"/>
    </source>
</evidence>
<dbReference type="AlphaFoldDB" id="A0A0D2EE96"/>
<organism evidence="3 4">
    <name type="scientific">Exophiala xenobiotica</name>
    <dbReference type="NCBI Taxonomy" id="348802"/>
    <lineage>
        <taxon>Eukaryota</taxon>
        <taxon>Fungi</taxon>
        <taxon>Dikarya</taxon>
        <taxon>Ascomycota</taxon>
        <taxon>Pezizomycotina</taxon>
        <taxon>Eurotiomycetes</taxon>
        <taxon>Chaetothyriomycetidae</taxon>
        <taxon>Chaetothyriales</taxon>
        <taxon>Herpotrichiellaceae</taxon>
        <taxon>Exophiala</taxon>
    </lineage>
</organism>
<proteinExistence type="predicted"/>
<feature type="active site" evidence="2">
    <location>
        <position position="48"/>
    </location>
</feature>
<protein>
    <recommendedName>
        <fullName evidence="5">Phenazine biosynthesis protein PhzF family</fullName>
    </recommendedName>
</protein>
<dbReference type="InterPro" id="IPR003719">
    <property type="entry name" value="Phenazine_PhzF-like"/>
</dbReference>
<dbReference type="PIRSF" id="PIRSF016184">
    <property type="entry name" value="PhzC_PhzF"/>
    <property type="match status" value="1"/>
</dbReference>
<dbReference type="STRING" id="348802.A0A0D2EE96"/>
<accession>A0A0D2EE96</accession>
<dbReference type="NCBIfam" id="TIGR00654">
    <property type="entry name" value="PhzF_family"/>
    <property type="match status" value="1"/>
</dbReference>
<dbReference type="PANTHER" id="PTHR13774:SF39">
    <property type="entry name" value="BIOSYNTHESIS PROTEIN, PUTATIVE-RELATED"/>
    <property type="match status" value="1"/>
</dbReference>